<organism evidence="5 6">
    <name type="scientific">Leishmania mexicana (strain MHOM/GT/2001/U1103)</name>
    <dbReference type="NCBI Taxonomy" id="929439"/>
    <lineage>
        <taxon>Eukaryota</taxon>
        <taxon>Discoba</taxon>
        <taxon>Euglenozoa</taxon>
        <taxon>Kinetoplastea</taxon>
        <taxon>Metakinetoplastina</taxon>
        <taxon>Trypanosomatida</taxon>
        <taxon>Trypanosomatidae</taxon>
        <taxon>Leishmaniinae</taxon>
        <taxon>Leishmania</taxon>
    </lineage>
</organism>
<feature type="region of interest" description="Disordered" evidence="4">
    <location>
        <begin position="243"/>
        <end position="272"/>
    </location>
</feature>
<protein>
    <recommendedName>
        <fullName evidence="7">G10 protein</fullName>
    </recommendedName>
</protein>
<dbReference type="OrthoDB" id="277109at2759"/>
<proteinExistence type="inferred from homology"/>
<name>E9AMM5_LEIMU</name>
<accession>E9AMM5</accession>
<comment type="subcellular location">
    <subcellularLocation>
        <location evidence="1">Nucleus</location>
    </subcellularLocation>
</comment>
<dbReference type="VEuPathDB" id="TriTrypDB:LmxM.09.0260"/>
<dbReference type="InterPro" id="IPR001748">
    <property type="entry name" value="BUD31"/>
</dbReference>
<dbReference type="EMBL" id="FR799562">
    <property type="protein sequence ID" value="CBZ24180.1"/>
    <property type="molecule type" value="Genomic_DNA"/>
</dbReference>
<keyword evidence="6" id="KW-1185">Reference proteome</keyword>
<evidence type="ECO:0000256" key="2">
    <source>
        <dbReference type="ARBA" id="ARBA00005287"/>
    </source>
</evidence>
<dbReference type="RefSeq" id="XP_003872706.1">
    <property type="nucleotide sequence ID" value="XM_003872657.1"/>
</dbReference>
<evidence type="ECO:0000256" key="4">
    <source>
        <dbReference type="SAM" id="MobiDB-lite"/>
    </source>
</evidence>
<dbReference type="GeneID" id="13447554"/>
<feature type="compositionally biased region" description="Basic and acidic residues" evidence="4">
    <location>
        <begin position="251"/>
        <end position="262"/>
    </location>
</feature>
<dbReference type="GO" id="GO:0000398">
    <property type="term" value="P:mRNA splicing, via spliceosome"/>
    <property type="evidence" value="ECO:0007669"/>
    <property type="project" value="TreeGrafter"/>
</dbReference>
<dbReference type="GO" id="GO:0005681">
    <property type="term" value="C:spliceosomal complex"/>
    <property type="evidence" value="ECO:0007669"/>
    <property type="project" value="TreeGrafter"/>
</dbReference>
<dbReference type="PANTHER" id="PTHR19411">
    <property type="entry name" value="PROTEIN BUD31-RELATED"/>
    <property type="match status" value="1"/>
</dbReference>
<dbReference type="Proteomes" id="UP000007259">
    <property type="component" value="Chromosome 9"/>
</dbReference>
<evidence type="ECO:0000256" key="1">
    <source>
        <dbReference type="ARBA" id="ARBA00004123"/>
    </source>
</evidence>
<dbReference type="PhylomeDB" id="E9AMM5"/>
<gene>
    <name evidence="5" type="ORF">LMXM_09_0260</name>
</gene>
<sequence>MPLIRPGMPKPPPGFDAVLVKLEEYEEQMKLATQEESKGVVGVTTRPRHSGRSGGCGARKRTRDDNDNAEDGTMAPPAVAFSIVTAAESEVSASTAGEDNAEATEEAPIPPLWRMAAINRARTRYVFLAYYKQHIISKEVYDYCVDMRLIDGGLARRWRLPGYERLCCTACGVPGAASLAANIASKYALRDRQERRLSTSASQQRIHDTATCICRVPAAQRKSKYFLACAVCGCHGCCSADATKGSTEGDGGEKTDKTREEPSVNAPGGGEA</sequence>
<dbReference type="Pfam" id="PF01125">
    <property type="entry name" value="BUD31"/>
    <property type="match status" value="1"/>
</dbReference>
<dbReference type="PANTHER" id="PTHR19411:SF0">
    <property type="entry name" value="PROTEIN BUD31 HOMOLOG"/>
    <property type="match status" value="1"/>
</dbReference>
<dbReference type="KEGG" id="lmi:LMXM_09_0260"/>
<dbReference type="OMA" id="YCCEMNF"/>
<dbReference type="AlphaFoldDB" id="E9AMM5"/>
<feature type="region of interest" description="Disordered" evidence="4">
    <location>
        <begin position="31"/>
        <end position="75"/>
    </location>
</feature>
<evidence type="ECO:0000313" key="6">
    <source>
        <dbReference type="Proteomes" id="UP000007259"/>
    </source>
</evidence>
<keyword evidence="3" id="KW-0539">Nucleus</keyword>
<comment type="similarity">
    <text evidence="2">Belongs to the BUD31 (G10) family.</text>
</comment>
<evidence type="ECO:0008006" key="7">
    <source>
        <dbReference type="Google" id="ProtNLM"/>
    </source>
</evidence>
<reference evidence="5 6" key="1">
    <citation type="journal article" date="2011" name="Genome Res.">
        <title>Chromosome and gene copy number variation allow major structural change between species and strains of Leishmania.</title>
        <authorList>
            <person name="Rogers M.B."/>
            <person name="Hilley J.D."/>
            <person name="Dickens N.J."/>
            <person name="Wilkes J."/>
            <person name="Bates P.A."/>
            <person name="Depledge D.P."/>
            <person name="Harris D."/>
            <person name="Her Y."/>
            <person name="Herzyk P."/>
            <person name="Imamura H."/>
            <person name="Otto T.D."/>
            <person name="Sanders M."/>
            <person name="Seeger K."/>
            <person name="Dujardin J.C."/>
            <person name="Berriman M."/>
            <person name="Smith D.F."/>
            <person name="Hertz-Fowler C."/>
            <person name="Mottram J.C."/>
        </authorList>
    </citation>
    <scope>NUCLEOTIDE SEQUENCE [LARGE SCALE GENOMIC DNA]</scope>
    <source>
        <strain evidence="5 6">MHOM/GT/2001/U1103</strain>
    </source>
</reference>
<evidence type="ECO:0000256" key="3">
    <source>
        <dbReference type="ARBA" id="ARBA00023242"/>
    </source>
</evidence>
<evidence type="ECO:0000313" key="5">
    <source>
        <dbReference type="EMBL" id="CBZ24180.1"/>
    </source>
</evidence>